<reference evidence="2" key="1">
    <citation type="journal article" date="2014" name="PLoS ONE">
        <title>The 203 kbp Mitochondrial Genome of the Phytopathogenic Fungus Sclerotinia borealis Reveals Multiple Invasions of Introns and Genomic Duplications.</title>
        <authorList>
            <person name="Mardanov A.V."/>
            <person name="Beletsky A.V."/>
            <person name="Kadnikov V.V."/>
            <person name="Ignatov A.N."/>
            <person name="Ravin N.V."/>
        </authorList>
    </citation>
    <scope>NUCLEOTIDE SEQUENCE</scope>
    <source>
        <strain evidence="2">F-4128</strain>
    </source>
</reference>
<dbReference type="GeneID" id="20497963"/>
<name>A0A088CAP0_9HELO</name>
<keyword evidence="2" id="KW-0496">Mitochondrion</keyword>
<protein>
    <submittedName>
        <fullName evidence="2">Uncharacterized protein</fullName>
    </submittedName>
</protein>
<sequence length="123" mass="13990">MEEIQVDAKDMKDDFKVSYLSKESIDIEHKKVDEHVESTVMLEGKRVSELLNKLDEEYKETKDFYDMVNDSENSDDEGSKNNIGSKSGNKSQNNIKDKQSPIDFVVEKQPGEELDIPNSDGGE</sequence>
<evidence type="ECO:0000256" key="1">
    <source>
        <dbReference type="SAM" id="MobiDB-lite"/>
    </source>
</evidence>
<geneLocation type="mitochondrion" evidence="2"/>
<feature type="compositionally biased region" description="Basic and acidic residues" evidence="1">
    <location>
        <begin position="95"/>
        <end position="111"/>
    </location>
</feature>
<proteinExistence type="predicted"/>
<dbReference type="RefSeq" id="YP_009072326.1">
    <property type="nucleotide sequence ID" value="NC_025200.1"/>
</dbReference>
<organism evidence="2">
    <name type="scientific">Sclerotinia borealis</name>
    <dbReference type="NCBI Taxonomy" id="77105"/>
    <lineage>
        <taxon>Eukaryota</taxon>
        <taxon>Fungi</taxon>
        <taxon>Dikarya</taxon>
        <taxon>Ascomycota</taxon>
        <taxon>Pezizomycotina</taxon>
        <taxon>Leotiomycetes</taxon>
        <taxon>Helotiales</taxon>
        <taxon>Sclerotiniaceae</taxon>
        <taxon>Sclerotinia</taxon>
    </lineage>
</organism>
<feature type="region of interest" description="Disordered" evidence="1">
    <location>
        <begin position="64"/>
        <end position="123"/>
    </location>
</feature>
<feature type="compositionally biased region" description="Polar residues" evidence="1">
    <location>
        <begin position="80"/>
        <end position="94"/>
    </location>
</feature>
<evidence type="ECO:0000313" key="2">
    <source>
        <dbReference type="EMBL" id="AHX82990.1"/>
    </source>
</evidence>
<accession>A0A088CAP0</accession>
<gene>
    <name evidence="2" type="ORF">SBORM_0022</name>
</gene>
<dbReference type="EMBL" id="KJ434027">
    <property type="protein sequence ID" value="AHX82990.1"/>
    <property type="molecule type" value="Genomic_DNA"/>
</dbReference>
<dbReference type="AlphaFoldDB" id="A0A088CAP0"/>